<proteinExistence type="predicted"/>
<dbReference type="EMBL" id="RDQH01000329">
    <property type="protein sequence ID" value="RXI03676.1"/>
    <property type="molecule type" value="Genomic_DNA"/>
</dbReference>
<evidence type="ECO:0000313" key="2">
    <source>
        <dbReference type="EMBL" id="RXI03676.1"/>
    </source>
</evidence>
<protein>
    <submittedName>
        <fullName evidence="2">Uncharacterized protein</fullName>
    </submittedName>
</protein>
<sequence length="110" mass="12127">MDFPANLQPSLPELDLDPRGKDDPLLVGCLPVLGTRKVNQGCLRPGPRRMELLEETRKSVPKSGKVMHLIQVFEKLVSIQSSKDPDEQNGEEEAAEEIGKKAAKWALPGL</sequence>
<evidence type="ECO:0000313" key="3">
    <source>
        <dbReference type="Proteomes" id="UP000290289"/>
    </source>
</evidence>
<reference evidence="2 3" key="1">
    <citation type="submission" date="2018-10" db="EMBL/GenBank/DDBJ databases">
        <title>A high-quality apple genome assembly.</title>
        <authorList>
            <person name="Hu J."/>
        </authorList>
    </citation>
    <scope>NUCLEOTIDE SEQUENCE [LARGE SCALE GENOMIC DNA]</scope>
    <source>
        <strain evidence="3">cv. HFTH1</strain>
        <tissue evidence="2">Young leaf</tissue>
    </source>
</reference>
<evidence type="ECO:0000256" key="1">
    <source>
        <dbReference type="SAM" id="MobiDB-lite"/>
    </source>
</evidence>
<gene>
    <name evidence="2" type="ORF">DVH24_004328</name>
</gene>
<keyword evidence="3" id="KW-1185">Reference proteome</keyword>
<accession>A0A498K8G6</accession>
<name>A0A498K8G6_MALDO</name>
<dbReference type="Proteomes" id="UP000290289">
    <property type="component" value="Chromosome 3"/>
</dbReference>
<comment type="caution">
    <text evidence="2">The sequence shown here is derived from an EMBL/GenBank/DDBJ whole genome shotgun (WGS) entry which is preliminary data.</text>
</comment>
<feature type="region of interest" description="Disordered" evidence="1">
    <location>
        <begin position="1"/>
        <end position="20"/>
    </location>
</feature>
<organism evidence="2 3">
    <name type="scientific">Malus domestica</name>
    <name type="common">Apple</name>
    <name type="synonym">Pyrus malus</name>
    <dbReference type="NCBI Taxonomy" id="3750"/>
    <lineage>
        <taxon>Eukaryota</taxon>
        <taxon>Viridiplantae</taxon>
        <taxon>Streptophyta</taxon>
        <taxon>Embryophyta</taxon>
        <taxon>Tracheophyta</taxon>
        <taxon>Spermatophyta</taxon>
        <taxon>Magnoliopsida</taxon>
        <taxon>eudicotyledons</taxon>
        <taxon>Gunneridae</taxon>
        <taxon>Pentapetalae</taxon>
        <taxon>rosids</taxon>
        <taxon>fabids</taxon>
        <taxon>Rosales</taxon>
        <taxon>Rosaceae</taxon>
        <taxon>Amygdaloideae</taxon>
        <taxon>Maleae</taxon>
        <taxon>Malus</taxon>
    </lineage>
</organism>
<dbReference type="AlphaFoldDB" id="A0A498K8G6"/>